<evidence type="ECO:0000313" key="4">
    <source>
        <dbReference type="EMBL" id="KAJ3650242.1"/>
    </source>
</evidence>
<evidence type="ECO:0000313" key="5">
    <source>
        <dbReference type="Proteomes" id="UP001168821"/>
    </source>
</evidence>
<dbReference type="EMBL" id="JALNTZ010000006">
    <property type="protein sequence ID" value="KAJ3650242.1"/>
    <property type="molecule type" value="Genomic_DNA"/>
</dbReference>
<feature type="repeat" description="TPR" evidence="3">
    <location>
        <begin position="543"/>
        <end position="576"/>
    </location>
</feature>
<dbReference type="SUPFAM" id="SSF48452">
    <property type="entry name" value="TPR-like"/>
    <property type="match status" value="3"/>
</dbReference>
<evidence type="ECO:0000256" key="3">
    <source>
        <dbReference type="PROSITE-ProRule" id="PRU00339"/>
    </source>
</evidence>
<dbReference type="SMART" id="SM00028">
    <property type="entry name" value="TPR"/>
    <property type="match status" value="10"/>
</dbReference>
<proteinExistence type="predicted"/>
<dbReference type="GO" id="GO:0055087">
    <property type="term" value="C:Ski complex"/>
    <property type="evidence" value="ECO:0007669"/>
    <property type="project" value="InterPro"/>
</dbReference>
<keyword evidence="1" id="KW-0677">Repeat</keyword>
<dbReference type="GO" id="GO:0006401">
    <property type="term" value="P:RNA catabolic process"/>
    <property type="evidence" value="ECO:0007669"/>
    <property type="project" value="InterPro"/>
</dbReference>
<comment type="caution">
    <text evidence="4">The sequence shown here is derived from an EMBL/GenBank/DDBJ whole genome shotgun (WGS) entry which is preliminary data.</text>
</comment>
<evidence type="ECO:0008006" key="6">
    <source>
        <dbReference type="Google" id="ProtNLM"/>
    </source>
</evidence>
<dbReference type="AlphaFoldDB" id="A0AA38MBU3"/>
<dbReference type="InterPro" id="IPR039226">
    <property type="entry name" value="Ski3/TTC37"/>
</dbReference>
<evidence type="ECO:0000256" key="2">
    <source>
        <dbReference type="ARBA" id="ARBA00022803"/>
    </source>
</evidence>
<reference evidence="4" key="1">
    <citation type="journal article" date="2023" name="G3 (Bethesda)">
        <title>Whole genome assemblies of Zophobas morio and Tenebrio molitor.</title>
        <authorList>
            <person name="Kaur S."/>
            <person name="Stinson S.A."/>
            <person name="diCenzo G.C."/>
        </authorList>
    </citation>
    <scope>NUCLEOTIDE SEQUENCE</scope>
    <source>
        <strain evidence="4">QUZm001</strain>
    </source>
</reference>
<dbReference type="Pfam" id="PF13432">
    <property type="entry name" value="TPR_16"/>
    <property type="match status" value="1"/>
</dbReference>
<dbReference type="Proteomes" id="UP001168821">
    <property type="component" value="Unassembled WGS sequence"/>
</dbReference>
<organism evidence="4 5">
    <name type="scientific">Zophobas morio</name>
    <dbReference type="NCBI Taxonomy" id="2755281"/>
    <lineage>
        <taxon>Eukaryota</taxon>
        <taxon>Metazoa</taxon>
        <taxon>Ecdysozoa</taxon>
        <taxon>Arthropoda</taxon>
        <taxon>Hexapoda</taxon>
        <taxon>Insecta</taxon>
        <taxon>Pterygota</taxon>
        <taxon>Neoptera</taxon>
        <taxon>Endopterygota</taxon>
        <taxon>Coleoptera</taxon>
        <taxon>Polyphaga</taxon>
        <taxon>Cucujiformia</taxon>
        <taxon>Tenebrionidae</taxon>
        <taxon>Zophobas</taxon>
    </lineage>
</organism>
<protein>
    <recommendedName>
        <fullName evidence="6">Tetratricopeptide repeat protein 37</fullName>
    </recommendedName>
</protein>
<gene>
    <name evidence="4" type="ORF">Zmor_021940</name>
</gene>
<dbReference type="PROSITE" id="PS50005">
    <property type="entry name" value="TPR"/>
    <property type="match status" value="4"/>
</dbReference>
<name>A0AA38MBU3_9CUCU</name>
<keyword evidence="2 3" id="KW-0802">TPR repeat</keyword>
<dbReference type="Pfam" id="PF13181">
    <property type="entry name" value="TPR_8"/>
    <property type="match status" value="2"/>
</dbReference>
<dbReference type="Pfam" id="PF12895">
    <property type="entry name" value="ANAPC3"/>
    <property type="match status" value="1"/>
</dbReference>
<dbReference type="Gene3D" id="1.25.40.10">
    <property type="entry name" value="Tetratricopeptide repeat domain"/>
    <property type="match status" value="5"/>
</dbReference>
<feature type="repeat" description="TPR" evidence="3">
    <location>
        <begin position="838"/>
        <end position="871"/>
    </location>
</feature>
<accession>A0AA38MBU3</accession>
<dbReference type="InterPro" id="IPR019734">
    <property type="entry name" value="TPR_rpt"/>
</dbReference>
<dbReference type="PANTHER" id="PTHR15704:SF7">
    <property type="entry name" value="SUPERKILLER COMPLEX PROTEIN 3"/>
    <property type="match status" value="1"/>
</dbReference>
<feature type="repeat" description="TPR" evidence="3">
    <location>
        <begin position="38"/>
        <end position="71"/>
    </location>
</feature>
<sequence length="949" mass="108904">MKDKKLILKEAREAIKNKEYELSLKLCKQILKEESNNYMALIFFGVSLQETGQSSKALSAFQNAVEANPSNSLGWNGLINYYEKNDDKETKTELIKAYISLLNTDITEKKIIECVQKLCRLSEHGNLEEISLAIYSLLKSKKCDDVTEIATSLVSILLKEKKLPETLIPVYEEVLNIVSTNQKTVCVKYYAEYLNLLYRLNKNQELVHYAKKMHSIFQSDCISLKWICKIFNECYVETDGVSEKEEDMNFYCETLAKLEFKSATAMFTKSILLIQNKKFIEAKEFLDQVVNVFPGSVHAWVLLLKCCFKLYLLSEAIHAANKIDKLLQSSDNSKHKLKKIVDVTMIEVFSRSDDEEDVKRALELYQTVDDELKSSCIYHIIRANINLKNFTQANVLLADLQNTCDNKQMVKLLIAQLLHKQEKYEEALEILQDEDVELSEWWLQVGKLHWDLGQKNKSLMPFLKATKLDATNYKCFLFLGHYYKNMNDFDKARRCYEKSFKLNTKSSEAGIELSKIYRKIKNWDANLTLLEALTAGVINKKNSWAWMQLGLHHLEQQDYDKAITNLRITIRIEENNMNCWESLADAYLAKGAYTSALKCYDKVSSVSENPLYSLLQMATIKQILGEFAEAKCDFEHILKTDPLYVPALKGMVETCLLKAREFFKNQRLGSCRDYVQCTVTHLVVAFQQRNDLGCLWKLLGDGCFLVTKLPPKYCFLTSFNIEGDKVVEANATLNKDELFNLAATCYCKSLGFLEDNCLLWHDLAVCYLSHSSSTKDRAVYEQLINKSQIITQYCTSKNPTNWQHWNLLGNIAMSLDPPNYSLAQHSFIKAVLVDNNSAVAWCNLGTLYFLLEDYKLANEAYSQAQRADPNYVSSWIGQALLAENLLHEDSMDLFRHSTQLGFHMQGALGYAHWVCKTLKESPLDAVIYSIHNMHAVPVACDVITWYTGK</sequence>
<keyword evidence="5" id="KW-1185">Reference proteome</keyword>
<dbReference type="InterPro" id="IPR011990">
    <property type="entry name" value="TPR-like_helical_dom_sf"/>
</dbReference>
<evidence type="ECO:0000256" key="1">
    <source>
        <dbReference type="ARBA" id="ARBA00022737"/>
    </source>
</evidence>
<dbReference type="PANTHER" id="PTHR15704">
    <property type="entry name" value="SUPERKILLER 3 PROTEIN-RELATED"/>
    <property type="match status" value="1"/>
</dbReference>
<feature type="repeat" description="TPR" evidence="3">
    <location>
        <begin position="473"/>
        <end position="506"/>
    </location>
</feature>